<dbReference type="EMBL" id="JARQZJ010000133">
    <property type="protein sequence ID" value="KAK9892273.1"/>
    <property type="molecule type" value="Genomic_DNA"/>
</dbReference>
<proteinExistence type="predicted"/>
<keyword evidence="2" id="KW-1185">Reference proteome</keyword>
<evidence type="ECO:0000313" key="1">
    <source>
        <dbReference type="EMBL" id="KAK9892273.1"/>
    </source>
</evidence>
<accession>A0AAW1VEZ8</accession>
<gene>
    <name evidence="1" type="ORF">WA026_019080</name>
</gene>
<protein>
    <submittedName>
        <fullName evidence="1">Uncharacterized protein</fullName>
    </submittedName>
</protein>
<reference evidence="1 2" key="1">
    <citation type="submission" date="2023-03" db="EMBL/GenBank/DDBJ databases">
        <title>Genome insight into feeding habits of ladybird beetles.</title>
        <authorList>
            <person name="Li H.-S."/>
            <person name="Huang Y.-H."/>
            <person name="Pang H."/>
        </authorList>
    </citation>
    <scope>NUCLEOTIDE SEQUENCE [LARGE SCALE GENOMIC DNA]</scope>
    <source>
        <strain evidence="1">SYSU_2023b</strain>
        <tissue evidence="1">Whole body</tissue>
    </source>
</reference>
<name>A0AAW1VEZ8_9CUCU</name>
<sequence>MVNKLDRGAPFRPKARSNAIMWGVLIPRSQYVTICTTLAIVRPRGLLISRFRAQRIRYSSSRLDFGEGGGLFVLTQRLTRYLNRVVFERDSQLSKDIYGCKMFSSLHIKP</sequence>
<evidence type="ECO:0000313" key="2">
    <source>
        <dbReference type="Proteomes" id="UP001431783"/>
    </source>
</evidence>
<dbReference type="AlphaFoldDB" id="A0AAW1VEZ8"/>
<comment type="caution">
    <text evidence="1">The sequence shown here is derived from an EMBL/GenBank/DDBJ whole genome shotgun (WGS) entry which is preliminary data.</text>
</comment>
<organism evidence="1 2">
    <name type="scientific">Henosepilachna vigintioctopunctata</name>
    <dbReference type="NCBI Taxonomy" id="420089"/>
    <lineage>
        <taxon>Eukaryota</taxon>
        <taxon>Metazoa</taxon>
        <taxon>Ecdysozoa</taxon>
        <taxon>Arthropoda</taxon>
        <taxon>Hexapoda</taxon>
        <taxon>Insecta</taxon>
        <taxon>Pterygota</taxon>
        <taxon>Neoptera</taxon>
        <taxon>Endopterygota</taxon>
        <taxon>Coleoptera</taxon>
        <taxon>Polyphaga</taxon>
        <taxon>Cucujiformia</taxon>
        <taxon>Coccinelloidea</taxon>
        <taxon>Coccinellidae</taxon>
        <taxon>Epilachninae</taxon>
        <taxon>Epilachnini</taxon>
        <taxon>Henosepilachna</taxon>
    </lineage>
</organism>
<dbReference type="Proteomes" id="UP001431783">
    <property type="component" value="Unassembled WGS sequence"/>
</dbReference>